<dbReference type="Gene3D" id="3.20.20.30">
    <property type="entry name" value="Luciferase-like domain"/>
    <property type="match status" value="1"/>
</dbReference>
<dbReference type="Proteomes" id="UP000466931">
    <property type="component" value="Chromosome"/>
</dbReference>
<evidence type="ECO:0000313" key="2">
    <source>
        <dbReference type="EMBL" id="BBZ32857.1"/>
    </source>
</evidence>
<dbReference type="RefSeq" id="WP_085153283.1">
    <property type="nucleotide sequence ID" value="NZ_AP022612.1"/>
</dbReference>
<keyword evidence="3" id="KW-1185">Reference proteome</keyword>
<evidence type="ECO:0000313" key="3">
    <source>
        <dbReference type="Proteomes" id="UP000466931"/>
    </source>
</evidence>
<evidence type="ECO:0000259" key="1">
    <source>
        <dbReference type="Pfam" id="PF00296"/>
    </source>
</evidence>
<reference evidence="2" key="2">
    <citation type="submission" date="2020-02" db="EMBL/GenBank/DDBJ databases">
        <authorList>
            <person name="Matsumoto Y."/>
            <person name="Motooka D."/>
            <person name="Nakamura S."/>
        </authorList>
    </citation>
    <scope>NUCLEOTIDE SEQUENCE</scope>
    <source>
        <strain evidence="2">JCM 13671</strain>
    </source>
</reference>
<dbReference type="SUPFAM" id="SSF51679">
    <property type="entry name" value="Bacterial luciferase-like"/>
    <property type="match status" value="1"/>
</dbReference>
<feature type="domain" description="Luciferase-like" evidence="1">
    <location>
        <begin position="6"/>
        <end position="72"/>
    </location>
</feature>
<dbReference type="AlphaFoldDB" id="A0A7I7XUE0"/>
<proteinExistence type="predicted"/>
<dbReference type="InterPro" id="IPR011251">
    <property type="entry name" value="Luciferase-like_dom"/>
</dbReference>
<dbReference type="EMBL" id="AP022612">
    <property type="protein sequence ID" value="BBZ32857.1"/>
    <property type="molecule type" value="Genomic_DNA"/>
</dbReference>
<dbReference type="GO" id="GO:0016705">
    <property type="term" value="F:oxidoreductase activity, acting on paired donors, with incorporation or reduction of molecular oxygen"/>
    <property type="evidence" value="ECO:0007669"/>
    <property type="project" value="InterPro"/>
</dbReference>
<organism evidence="2 3">
    <name type="scientific">Mycolicibacterium confluentis</name>
    <dbReference type="NCBI Taxonomy" id="28047"/>
    <lineage>
        <taxon>Bacteria</taxon>
        <taxon>Bacillati</taxon>
        <taxon>Actinomycetota</taxon>
        <taxon>Actinomycetes</taxon>
        <taxon>Mycobacteriales</taxon>
        <taxon>Mycobacteriaceae</taxon>
        <taxon>Mycolicibacterium</taxon>
    </lineage>
</organism>
<dbReference type="Pfam" id="PF00296">
    <property type="entry name" value="Bac_luciferase"/>
    <property type="match status" value="1"/>
</dbReference>
<reference evidence="2" key="1">
    <citation type="journal article" date="2019" name="Emerg. Microbes Infect.">
        <title>Comprehensive subspecies identification of 175 nontuberculous mycobacteria species based on 7547 genomic profiles.</title>
        <authorList>
            <person name="Matsumoto Y."/>
            <person name="Kinjo T."/>
            <person name="Motooka D."/>
            <person name="Nabeya D."/>
            <person name="Jung N."/>
            <person name="Uechi K."/>
            <person name="Horii T."/>
            <person name="Iida T."/>
            <person name="Fujita J."/>
            <person name="Nakamura S."/>
        </authorList>
    </citation>
    <scope>NUCLEOTIDE SEQUENCE [LARGE SCALE GENOMIC DNA]</scope>
    <source>
        <strain evidence="2">JCM 13671</strain>
    </source>
</reference>
<gene>
    <name evidence="2" type="ORF">MCNF_14620</name>
</gene>
<sequence>MDQLTFGYLYDFRNPQPWQRPWPQVYAEILDFVEWSESVGVEGAWGPEHHAAEDGYQPAPFVVLAASAARTK</sequence>
<accession>A0A7I7XUE0</accession>
<protein>
    <recommendedName>
        <fullName evidence="1">Luciferase-like domain-containing protein</fullName>
    </recommendedName>
</protein>
<name>A0A7I7XUE0_9MYCO</name>
<dbReference type="InterPro" id="IPR036661">
    <property type="entry name" value="Luciferase-like_sf"/>
</dbReference>